<proteinExistence type="predicted"/>
<dbReference type="Gene3D" id="3.30.300.30">
    <property type="match status" value="1"/>
</dbReference>
<accession>A0A2U1CPQ4</accession>
<feature type="domain" description="AMP-dependent synthetase/ligase" evidence="1">
    <location>
        <begin position="13"/>
        <end position="370"/>
    </location>
</feature>
<dbReference type="EMBL" id="QEKO01000001">
    <property type="protein sequence ID" value="PVY67873.1"/>
    <property type="molecule type" value="Genomic_DNA"/>
</dbReference>
<dbReference type="Gene3D" id="3.40.50.12780">
    <property type="entry name" value="N-terminal domain of ligase-like"/>
    <property type="match status" value="1"/>
</dbReference>
<dbReference type="GO" id="GO:0016877">
    <property type="term" value="F:ligase activity, forming carbon-sulfur bonds"/>
    <property type="evidence" value="ECO:0007669"/>
    <property type="project" value="UniProtKB-ARBA"/>
</dbReference>
<dbReference type="InterPro" id="IPR020845">
    <property type="entry name" value="AMP-binding_CS"/>
</dbReference>
<evidence type="ECO:0000313" key="4">
    <source>
        <dbReference type="Proteomes" id="UP000246145"/>
    </source>
</evidence>
<name>A0A2U1CPQ4_9BURK</name>
<dbReference type="STRING" id="1231391.GCA_000308195_02492"/>
<dbReference type="InterPro" id="IPR042099">
    <property type="entry name" value="ANL_N_sf"/>
</dbReference>
<dbReference type="PANTHER" id="PTHR43767">
    <property type="entry name" value="LONG-CHAIN-FATTY-ACID--COA LIGASE"/>
    <property type="match status" value="1"/>
</dbReference>
<dbReference type="InterPro" id="IPR000873">
    <property type="entry name" value="AMP-dep_synth/lig_dom"/>
</dbReference>
<dbReference type="InterPro" id="IPR025110">
    <property type="entry name" value="AMP-bd_C"/>
</dbReference>
<dbReference type="InterPro" id="IPR045851">
    <property type="entry name" value="AMP-bd_C_sf"/>
</dbReference>
<dbReference type="SUPFAM" id="SSF56801">
    <property type="entry name" value="Acetyl-CoA synthetase-like"/>
    <property type="match status" value="1"/>
</dbReference>
<organism evidence="3 4">
    <name type="scientific">Pusillimonas noertemannii</name>
    <dbReference type="NCBI Taxonomy" id="305977"/>
    <lineage>
        <taxon>Bacteria</taxon>
        <taxon>Pseudomonadati</taxon>
        <taxon>Pseudomonadota</taxon>
        <taxon>Betaproteobacteria</taxon>
        <taxon>Burkholderiales</taxon>
        <taxon>Alcaligenaceae</taxon>
        <taxon>Pusillimonas</taxon>
    </lineage>
</organism>
<comment type="caution">
    <text evidence="3">The sequence shown here is derived from an EMBL/GenBank/DDBJ whole genome shotgun (WGS) entry which is preliminary data.</text>
</comment>
<feature type="domain" description="AMP-binding enzyme C-terminal" evidence="2">
    <location>
        <begin position="420"/>
        <end position="493"/>
    </location>
</feature>
<dbReference type="CDD" id="cd05936">
    <property type="entry name" value="FC-FACS_FadD_like"/>
    <property type="match status" value="1"/>
</dbReference>
<dbReference type="Proteomes" id="UP000246145">
    <property type="component" value="Unassembled WGS sequence"/>
</dbReference>
<gene>
    <name evidence="3" type="ORF">C7440_0259</name>
</gene>
<dbReference type="PROSITE" id="PS00455">
    <property type="entry name" value="AMP_BINDING"/>
    <property type="match status" value="1"/>
</dbReference>
<dbReference type="PANTHER" id="PTHR43767:SF7">
    <property type="entry name" value="MEDIUM_LONG-CHAIN-FATTY-ACID--COA LIGASE FADD8"/>
    <property type="match status" value="1"/>
</dbReference>
<dbReference type="Pfam" id="PF00501">
    <property type="entry name" value="AMP-binding"/>
    <property type="match status" value="1"/>
</dbReference>
<dbReference type="AlphaFoldDB" id="A0A2U1CPQ4"/>
<evidence type="ECO:0000313" key="3">
    <source>
        <dbReference type="EMBL" id="PVY67873.1"/>
    </source>
</evidence>
<dbReference type="InterPro" id="IPR050237">
    <property type="entry name" value="ATP-dep_AMP-bd_enzyme"/>
</dbReference>
<reference evidence="3 4" key="1">
    <citation type="submission" date="2018-04" db="EMBL/GenBank/DDBJ databases">
        <title>Genomic Encyclopedia of Type Strains, Phase IV (KMG-IV): sequencing the most valuable type-strain genomes for metagenomic binning, comparative biology and taxonomic classification.</title>
        <authorList>
            <person name="Goeker M."/>
        </authorList>
    </citation>
    <scope>NUCLEOTIDE SEQUENCE [LARGE SCALE GENOMIC DNA]</scope>
    <source>
        <strain evidence="3 4">DSM 10065</strain>
    </source>
</reference>
<evidence type="ECO:0000259" key="1">
    <source>
        <dbReference type="Pfam" id="PF00501"/>
    </source>
</evidence>
<protein>
    <submittedName>
        <fullName evidence="3">Long-chain acyl-CoA synthetase</fullName>
    </submittedName>
</protein>
<keyword evidence="4" id="KW-1185">Reference proteome</keyword>
<sequence length="506" mass="53978">MPHVWPTVVHMLDDAARRAPQHTALVCGAEQFNYRQYAACVAGLAAELRQAGLGAGERVVVFMANSPDVAIAIFGVQAAGAQVVPMNSAYTASELKQVLENADARGIIYDEAASAVVNEVASGFALRYCIGSGPGAQRLVRWAGQPELADALPLPSPSEPAILQYTGGTTGVPKGVSLLHAAVSANISQREALVPTRAGQERVLAITPLFHSYSMAMGLYLAVYARSTLVILPRYRPDTVLEAIARERITLMLGSPTIFTGLMGFEGFAQADLNSLRLCASGSAALPEETLRRWEAATGCAVCEGYGQTEAGPVIAFNPLNGVRKSGTVGVPAPETEVQIVDVHDGDKVLPQGEVGEIRVRGPQLMTGYYGRPQETADALRGGWLYTGDIGQLDEEGYLTICDRKKEMAIVSGYNVYPREVEEALFRHPGVREAAVIGVPDDYRGEVLVAHVVADAGVTQETLAGFLAERLVKYKWPSVIHLVDSLPRTGVGKIDKKVLRAMAGKG</sequence>
<dbReference type="Pfam" id="PF13193">
    <property type="entry name" value="AMP-binding_C"/>
    <property type="match status" value="1"/>
</dbReference>
<evidence type="ECO:0000259" key="2">
    <source>
        <dbReference type="Pfam" id="PF13193"/>
    </source>
</evidence>